<proteinExistence type="predicted"/>
<evidence type="ECO:0000256" key="1">
    <source>
        <dbReference type="SAM" id="MobiDB-lite"/>
    </source>
</evidence>
<dbReference type="AlphaFoldDB" id="A0A9I9ELW7"/>
<reference evidence="2" key="1">
    <citation type="submission" date="2023-03" db="UniProtKB">
        <authorList>
            <consortium name="EnsemblPlants"/>
        </authorList>
    </citation>
    <scope>IDENTIFICATION</scope>
</reference>
<dbReference type="Gramene" id="MELO3C035540.2.1">
    <property type="protein sequence ID" value="MELO3C035540.2.1"/>
    <property type="gene ID" value="MELO3C035540.2"/>
</dbReference>
<sequence>MVFTMGFIYRDTKAYQRSYVSTVGNTRKPKRYAKDVSLHYKRRGYSRRTNTSAKMKSLSKKDIPTCKTTSGEMRRERLSRRIPRRRENLFSDVFFSRRKERRKIFFIYFL</sequence>
<accession>A0A9I9ELW7</accession>
<dbReference type="EnsemblPlants" id="MELO3C035540.2.1">
    <property type="protein sequence ID" value="MELO3C035540.2.1"/>
    <property type="gene ID" value="MELO3C035540.2"/>
</dbReference>
<organism evidence="2">
    <name type="scientific">Cucumis melo</name>
    <name type="common">Muskmelon</name>
    <dbReference type="NCBI Taxonomy" id="3656"/>
    <lineage>
        <taxon>Eukaryota</taxon>
        <taxon>Viridiplantae</taxon>
        <taxon>Streptophyta</taxon>
        <taxon>Embryophyta</taxon>
        <taxon>Tracheophyta</taxon>
        <taxon>Spermatophyta</taxon>
        <taxon>Magnoliopsida</taxon>
        <taxon>eudicotyledons</taxon>
        <taxon>Gunneridae</taxon>
        <taxon>Pentapetalae</taxon>
        <taxon>rosids</taxon>
        <taxon>fabids</taxon>
        <taxon>Cucurbitales</taxon>
        <taxon>Cucurbitaceae</taxon>
        <taxon>Benincaseae</taxon>
        <taxon>Cucumis</taxon>
    </lineage>
</organism>
<name>A0A9I9ELW7_CUCME</name>
<evidence type="ECO:0000313" key="2">
    <source>
        <dbReference type="EnsemblPlants" id="MELO3C035540.2.1"/>
    </source>
</evidence>
<protein>
    <submittedName>
        <fullName evidence="2">Uncharacterized protein</fullName>
    </submittedName>
</protein>
<feature type="region of interest" description="Disordered" evidence="1">
    <location>
        <begin position="49"/>
        <end position="78"/>
    </location>
</feature>